<dbReference type="AlphaFoldDB" id="E7RN59"/>
<accession>E7RN59</accession>
<keyword evidence="2" id="KW-1185">Reference proteome</keyword>
<name>E7RN59_9BACT</name>
<sequence length="122" mass="14523">MITIDKVTQMFCIIDDFCKYFDEENGNKLLLCSSNRPKRQRSASLSDSEIITLFLCFHFVFFHNFKHYYLFFIKGILLDYFSNAVSYNRFVELQSRVFLQLMFFLNSEPLEDVRASPSLILQ</sequence>
<dbReference type="EMBL" id="AEPE02000002">
    <property type="protein sequence ID" value="EFZ38190.1"/>
    <property type="molecule type" value="Genomic_DNA"/>
</dbReference>
<organism evidence="1 2">
    <name type="scientific">Hoylesella oralis ATCC 33269</name>
    <dbReference type="NCBI Taxonomy" id="873533"/>
    <lineage>
        <taxon>Bacteria</taxon>
        <taxon>Pseudomonadati</taxon>
        <taxon>Bacteroidota</taxon>
        <taxon>Bacteroidia</taxon>
        <taxon>Bacteroidales</taxon>
        <taxon>Prevotellaceae</taxon>
        <taxon>Hoylesella</taxon>
    </lineage>
</organism>
<dbReference type="HOGENOM" id="CLU_073308_8_0_10"/>
<dbReference type="Proteomes" id="UP000005580">
    <property type="component" value="Unassembled WGS sequence"/>
</dbReference>
<reference evidence="1" key="1">
    <citation type="submission" date="2011-01" db="EMBL/GenBank/DDBJ databases">
        <authorList>
            <person name="Muzny D."/>
            <person name="Qin X."/>
            <person name="Buhay C."/>
            <person name="Dugan-Rocha S."/>
            <person name="Ding Y."/>
            <person name="Chen G."/>
            <person name="Hawes A."/>
            <person name="Holder M."/>
            <person name="Jhangiani S."/>
            <person name="Johnson A."/>
            <person name="Khan Z."/>
            <person name="Li Z."/>
            <person name="Liu W."/>
            <person name="Liu X."/>
            <person name="Perez L."/>
            <person name="Shen H."/>
            <person name="Wang Q."/>
            <person name="Watt J."/>
            <person name="Xi L."/>
            <person name="Xin Y."/>
            <person name="Zhou J."/>
            <person name="Deng J."/>
            <person name="Jiang H."/>
            <person name="Liu Y."/>
            <person name="Qu J."/>
            <person name="Song X.-Z."/>
            <person name="Zhang L."/>
            <person name="Villasana D."/>
            <person name="Johnson A."/>
            <person name="Liu J."/>
            <person name="Liyanage D."/>
            <person name="Lorensuhewa L."/>
            <person name="Robinson T."/>
            <person name="Song A."/>
            <person name="Song B.-B."/>
            <person name="Dinh H."/>
            <person name="Thornton R."/>
            <person name="Coyle M."/>
            <person name="Francisco L."/>
            <person name="Jackson L."/>
            <person name="Javaid M."/>
            <person name="Korchina V."/>
            <person name="Kovar C."/>
            <person name="Mata R."/>
            <person name="Mathew T."/>
            <person name="Ngo R."/>
            <person name="Nguyen L."/>
            <person name="Nguyen N."/>
            <person name="Okwuonu G."/>
            <person name="Ongeri F."/>
            <person name="Pham C."/>
            <person name="Simmons D."/>
            <person name="Wilczek-Boney K."/>
            <person name="Hale W."/>
            <person name="Jakkamsetti A."/>
            <person name="Pham P."/>
            <person name="Ruth R."/>
            <person name="San Lucas F."/>
            <person name="Warren J."/>
            <person name="Zhang J."/>
            <person name="Zhao Z."/>
            <person name="Zhou C."/>
            <person name="Zhu D."/>
            <person name="Lee S."/>
            <person name="Bess C."/>
            <person name="Blankenburg K."/>
            <person name="Forbes L."/>
            <person name="Fu Q."/>
            <person name="Gubbala S."/>
            <person name="Hirani K."/>
            <person name="Jayaseelan J.C."/>
            <person name="Lara F."/>
            <person name="Munidasa M."/>
            <person name="Palculict T."/>
            <person name="Patil S."/>
            <person name="Pu L.-L."/>
            <person name="Saada N."/>
            <person name="Tang L."/>
            <person name="Weissenberger G."/>
            <person name="Zhu Y."/>
            <person name="Hemphill L."/>
            <person name="Shang Y."/>
            <person name="Youmans B."/>
            <person name="Ayvaz T."/>
            <person name="Ross M."/>
            <person name="Santibanez J."/>
            <person name="Aqrawi P."/>
            <person name="Gross S."/>
            <person name="Joshi V."/>
            <person name="Fowler G."/>
            <person name="Nazareth L."/>
            <person name="Reid J."/>
            <person name="Worley K."/>
            <person name="Petrosino J."/>
            <person name="Highlander S."/>
            <person name="Gibbs R."/>
        </authorList>
    </citation>
    <scope>NUCLEOTIDE SEQUENCE [LARGE SCALE GENOMIC DNA]</scope>
    <source>
        <strain evidence="1">ATCC 33269</strain>
    </source>
</reference>
<dbReference type="STRING" id="28134.SAMN05444288_0313"/>
<comment type="caution">
    <text evidence="1">The sequence shown here is derived from an EMBL/GenBank/DDBJ whole genome shotgun (WGS) entry which is preliminary data.</text>
</comment>
<gene>
    <name evidence="1" type="ORF">HMPREF0663_10559</name>
</gene>
<evidence type="ECO:0000313" key="1">
    <source>
        <dbReference type="EMBL" id="EFZ38190.1"/>
    </source>
</evidence>
<protein>
    <recommendedName>
        <fullName evidence="3">ISPg3, transposase</fullName>
    </recommendedName>
</protein>
<proteinExistence type="predicted"/>
<dbReference type="eggNOG" id="COG3039">
    <property type="taxonomic scope" value="Bacteria"/>
</dbReference>
<evidence type="ECO:0000313" key="2">
    <source>
        <dbReference type="Proteomes" id="UP000005580"/>
    </source>
</evidence>
<evidence type="ECO:0008006" key="3">
    <source>
        <dbReference type="Google" id="ProtNLM"/>
    </source>
</evidence>